<dbReference type="EMBL" id="FMSP01000005">
    <property type="protein sequence ID" value="SCV69807.1"/>
    <property type="molecule type" value="Genomic_DNA"/>
</dbReference>
<organism evidence="1 2">
    <name type="scientific">Microbotryum intermedium</name>
    <dbReference type="NCBI Taxonomy" id="269621"/>
    <lineage>
        <taxon>Eukaryota</taxon>
        <taxon>Fungi</taxon>
        <taxon>Dikarya</taxon>
        <taxon>Basidiomycota</taxon>
        <taxon>Pucciniomycotina</taxon>
        <taxon>Microbotryomycetes</taxon>
        <taxon>Microbotryales</taxon>
        <taxon>Microbotryaceae</taxon>
        <taxon>Microbotryum</taxon>
    </lineage>
</organism>
<accession>A0A238F9I2</accession>
<reference evidence="2" key="1">
    <citation type="submission" date="2016-09" db="EMBL/GenBank/DDBJ databases">
        <authorList>
            <person name="Jeantristanb JTB J.-T."/>
            <person name="Ricardo R."/>
        </authorList>
    </citation>
    <scope>NUCLEOTIDE SEQUENCE [LARGE SCALE GENOMIC DNA]</scope>
</reference>
<evidence type="ECO:0000313" key="1">
    <source>
        <dbReference type="EMBL" id="SCV69807.1"/>
    </source>
</evidence>
<proteinExistence type="predicted"/>
<gene>
    <name evidence="1" type="ORF">BQ2448_1201</name>
</gene>
<dbReference type="STRING" id="269621.A0A238F9I2"/>
<name>A0A238F9I2_9BASI</name>
<dbReference type="Proteomes" id="UP000198372">
    <property type="component" value="Unassembled WGS sequence"/>
</dbReference>
<dbReference type="AlphaFoldDB" id="A0A238F9I2"/>
<evidence type="ECO:0000313" key="2">
    <source>
        <dbReference type="Proteomes" id="UP000198372"/>
    </source>
</evidence>
<dbReference type="OrthoDB" id="446809at2759"/>
<sequence length="94" mass="10248">MGTKGSAELPQLTVWQYEKGEEGCWTEELIKGEAPVVEEVPPFTSQLKNFVGVCRGQEAPVCSASDAMRTMKTMEALQRSGRTGEPIVIEGESN</sequence>
<dbReference type="Gene3D" id="3.30.360.10">
    <property type="entry name" value="Dihydrodipicolinate Reductase, domain 2"/>
    <property type="match status" value="1"/>
</dbReference>
<protein>
    <submittedName>
        <fullName evidence="1">BQ2448_1201 protein</fullName>
    </submittedName>
</protein>
<keyword evidence="2" id="KW-1185">Reference proteome</keyword>